<reference evidence="4" key="1">
    <citation type="journal article" date="2023" name="G3 (Bethesda)">
        <title>Whole genome assemblies of Zophobas morio and Tenebrio molitor.</title>
        <authorList>
            <person name="Kaur S."/>
            <person name="Stinson S.A."/>
            <person name="diCenzo G.C."/>
        </authorList>
    </citation>
    <scope>NUCLEOTIDE SEQUENCE</scope>
    <source>
        <strain evidence="4">QUZm001</strain>
    </source>
</reference>
<dbReference type="InterPro" id="IPR015943">
    <property type="entry name" value="WD40/YVTN_repeat-like_dom_sf"/>
</dbReference>
<comment type="caution">
    <text evidence="4">The sequence shown here is derived from an EMBL/GenBank/DDBJ whole genome shotgun (WGS) entry which is preliminary data.</text>
</comment>
<dbReference type="PANTHER" id="PTHR19918:SF52">
    <property type="entry name" value="PROTEIN CORTEX"/>
    <property type="match status" value="1"/>
</dbReference>
<dbReference type="Gene3D" id="2.130.10.10">
    <property type="entry name" value="YVTN repeat-like/Quinoprotein amine dehydrogenase"/>
    <property type="match status" value="1"/>
</dbReference>
<keyword evidence="2" id="KW-0677">Repeat</keyword>
<dbReference type="PROSITE" id="PS50082">
    <property type="entry name" value="WD_REPEATS_2"/>
    <property type="match status" value="1"/>
</dbReference>
<dbReference type="GO" id="GO:0031145">
    <property type="term" value="P:anaphase-promoting complex-dependent catabolic process"/>
    <property type="evidence" value="ECO:0007669"/>
    <property type="project" value="TreeGrafter"/>
</dbReference>
<organism evidence="4 5">
    <name type="scientific">Zophobas morio</name>
    <dbReference type="NCBI Taxonomy" id="2755281"/>
    <lineage>
        <taxon>Eukaryota</taxon>
        <taxon>Metazoa</taxon>
        <taxon>Ecdysozoa</taxon>
        <taxon>Arthropoda</taxon>
        <taxon>Hexapoda</taxon>
        <taxon>Insecta</taxon>
        <taxon>Pterygota</taxon>
        <taxon>Neoptera</taxon>
        <taxon>Endopterygota</taxon>
        <taxon>Coleoptera</taxon>
        <taxon>Polyphaga</taxon>
        <taxon>Cucujiformia</taxon>
        <taxon>Tenebrionidae</taxon>
        <taxon>Zophobas</taxon>
    </lineage>
</organism>
<feature type="repeat" description="WD" evidence="3">
    <location>
        <begin position="269"/>
        <end position="301"/>
    </location>
</feature>
<dbReference type="GO" id="GO:1990757">
    <property type="term" value="F:ubiquitin ligase activator activity"/>
    <property type="evidence" value="ECO:0007669"/>
    <property type="project" value="TreeGrafter"/>
</dbReference>
<protein>
    <recommendedName>
        <fullName evidence="6">WD repeat-containing protein 55 homolog</fullName>
    </recommendedName>
</protein>
<dbReference type="GO" id="GO:1905786">
    <property type="term" value="P:positive regulation of anaphase-promoting complex-dependent catabolic process"/>
    <property type="evidence" value="ECO:0007669"/>
    <property type="project" value="TreeGrafter"/>
</dbReference>
<dbReference type="EMBL" id="JALNTZ010000006">
    <property type="protein sequence ID" value="KAJ3649835.1"/>
    <property type="molecule type" value="Genomic_DNA"/>
</dbReference>
<name>A0AA38MAL0_9CUCU</name>
<dbReference type="PANTHER" id="PTHR19918">
    <property type="entry name" value="CELL DIVISION CYCLE 20 CDC20 FIZZY -RELATED"/>
    <property type="match status" value="1"/>
</dbReference>
<evidence type="ECO:0000313" key="5">
    <source>
        <dbReference type="Proteomes" id="UP001168821"/>
    </source>
</evidence>
<dbReference type="SMART" id="SM00320">
    <property type="entry name" value="WD40"/>
    <property type="match status" value="5"/>
</dbReference>
<dbReference type="InterPro" id="IPR001680">
    <property type="entry name" value="WD40_rpt"/>
</dbReference>
<dbReference type="InterPro" id="IPR036322">
    <property type="entry name" value="WD40_repeat_dom_sf"/>
</dbReference>
<dbReference type="InterPro" id="IPR033010">
    <property type="entry name" value="Cdc20/Fizzy"/>
</dbReference>
<dbReference type="SUPFAM" id="SSF50978">
    <property type="entry name" value="WD40 repeat-like"/>
    <property type="match status" value="1"/>
</dbReference>
<evidence type="ECO:0000313" key="4">
    <source>
        <dbReference type="EMBL" id="KAJ3649835.1"/>
    </source>
</evidence>
<evidence type="ECO:0000256" key="2">
    <source>
        <dbReference type="ARBA" id="ARBA00022737"/>
    </source>
</evidence>
<dbReference type="GO" id="GO:0005680">
    <property type="term" value="C:anaphase-promoting complex"/>
    <property type="evidence" value="ECO:0007669"/>
    <property type="project" value="TreeGrafter"/>
</dbReference>
<dbReference type="GO" id="GO:0010997">
    <property type="term" value="F:anaphase-promoting complex binding"/>
    <property type="evidence" value="ECO:0007669"/>
    <property type="project" value="InterPro"/>
</dbReference>
<dbReference type="Pfam" id="PF00400">
    <property type="entry name" value="WD40"/>
    <property type="match status" value="1"/>
</dbReference>
<gene>
    <name evidence="4" type="ORF">Zmor_021554</name>
</gene>
<dbReference type="Proteomes" id="UP001168821">
    <property type="component" value="Unassembled WGS sequence"/>
</dbReference>
<sequence length="328" mass="37031">MILDMPQFDSHLCHHVADWSSQNCLATIFENEVHMWYPDTDCRRATTNTGQGVQHCVKWAPDGSKFAVGLFPNRIGIWCIVKNKQIHENHCCLHFCEIFCLEWLDNKTLVAGCSRGILSIYTSELNLLKRVCCFPKCSIINITVSCDKSFLATSNINKTVIVWKISDMERVFTIKSKSIIRALAWHPWKSSLLACGCTDEASARVTIWNINTQNQVAREKTCYKNSSIGALTFNPISGELVVSYFVRDNHAGIGIITVLSNIDTVVEELHIHDAPILYLLWGSGGRQLASVSADENLSIWNFFGNPSIEIKQTQDNSRRSNLLYPCIR</sequence>
<keyword evidence="1 3" id="KW-0853">WD repeat</keyword>
<evidence type="ECO:0000256" key="3">
    <source>
        <dbReference type="PROSITE-ProRule" id="PRU00221"/>
    </source>
</evidence>
<evidence type="ECO:0008006" key="6">
    <source>
        <dbReference type="Google" id="ProtNLM"/>
    </source>
</evidence>
<dbReference type="AlphaFoldDB" id="A0AA38MAL0"/>
<evidence type="ECO:0000256" key="1">
    <source>
        <dbReference type="ARBA" id="ARBA00022574"/>
    </source>
</evidence>
<proteinExistence type="predicted"/>
<accession>A0AA38MAL0</accession>
<keyword evidence="5" id="KW-1185">Reference proteome</keyword>